<comment type="similarity">
    <text evidence="1">Belongs to the short-chain dehydrogenases/reductases (SDR) family.</text>
</comment>
<evidence type="ECO:0000256" key="2">
    <source>
        <dbReference type="ARBA" id="ARBA00023002"/>
    </source>
</evidence>
<dbReference type="PANTHER" id="PTHR24320:SF148">
    <property type="entry name" value="NAD(P)-BINDING ROSSMANN-FOLD SUPERFAMILY PROTEIN"/>
    <property type="match status" value="1"/>
</dbReference>
<dbReference type="FunFam" id="3.40.50.720:FF:000594">
    <property type="entry name" value="Short-chain oxidoreductase"/>
    <property type="match status" value="1"/>
</dbReference>
<dbReference type="InterPro" id="IPR020904">
    <property type="entry name" value="Sc_DH/Rdtase_CS"/>
</dbReference>
<dbReference type="Pfam" id="PF00106">
    <property type="entry name" value="adh_short"/>
    <property type="match status" value="1"/>
</dbReference>
<dbReference type="Proteomes" id="UP000295302">
    <property type="component" value="Unassembled WGS sequence"/>
</dbReference>
<evidence type="ECO:0000256" key="3">
    <source>
        <dbReference type="ARBA" id="ARBA00071493"/>
    </source>
</evidence>
<organism evidence="4 5">
    <name type="scientific">Nonomuraea terrae</name>
    <dbReference type="NCBI Taxonomy" id="2530383"/>
    <lineage>
        <taxon>Bacteria</taxon>
        <taxon>Bacillati</taxon>
        <taxon>Actinomycetota</taxon>
        <taxon>Actinomycetes</taxon>
        <taxon>Streptosporangiales</taxon>
        <taxon>Streptosporangiaceae</taxon>
        <taxon>Nonomuraea</taxon>
    </lineage>
</organism>
<dbReference type="Gene3D" id="3.40.50.720">
    <property type="entry name" value="NAD(P)-binding Rossmann-like Domain"/>
    <property type="match status" value="1"/>
</dbReference>
<dbReference type="PROSITE" id="PS00061">
    <property type="entry name" value="ADH_SHORT"/>
    <property type="match status" value="1"/>
</dbReference>
<dbReference type="OrthoDB" id="4577644at2"/>
<name>A0A4V2YM98_9ACTN</name>
<sequence>MTLISTPFAARTTAAEVLAGVDLTGRRMIVTGGASGVGTATVRALAGAGARVTIATRNPTIAKPLVEESPNIDVAAVDLADLNSVRAFCAAWDGPVDAVVANAGVMMLPERQVNAQGWEMQLATNYLGHFALVTGLRTALRSAEGARVVMVGSGAHLLAGVDFEDPQFERKPYDSRIAYAQSKTADVLLAVGISRRWAQDGIHANACAPGQILTNLLRHLDTATLQALGAMDSDGNATIPDHYKTPEEGAATSVLLAASPLLEGVTGRYFENNQEAPVVEGGPHLMAAGGPEAMVDMVAEWAVDPAAADRLWEYASTTFRDAAISPAPRSHADLAPKERTS</sequence>
<proteinExistence type="inferred from homology"/>
<dbReference type="InterPro" id="IPR002347">
    <property type="entry name" value="SDR_fam"/>
</dbReference>
<dbReference type="SUPFAM" id="SSF51735">
    <property type="entry name" value="NAD(P)-binding Rossmann-fold domains"/>
    <property type="match status" value="1"/>
</dbReference>
<dbReference type="AlphaFoldDB" id="A0A4V2YM98"/>
<keyword evidence="2" id="KW-0560">Oxidoreductase</keyword>
<evidence type="ECO:0000256" key="1">
    <source>
        <dbReference type="ARBA" id="ARBA00006484"/>
    </source>
</evidence>
<keyword evidence="5" id="KW-1185">Reference proteome</keyword>
<dbReference type="PANTHER" id="PTHR24320">
    <property type="entry name" value="RETINOL DEHYDROGENASE"/>
    <property type="match status" value="1"/>
</dbReference>
<dbReference type="GO" id="GO:0016491">
    <property type="term" value="F:oxidoreductase activity"/>
    <property type="evidence" value="ECO:0007669"/>
    <property type="project" value="UniProtKB-KW"/>
</dbReference>
<evidence type="ECO:0000313" key="4">
    <source>
        <dbReference type="EMBL" id="TDD49737.1"/>
    </source>
</evidence>
<evidence type="ECO:0000313" key="5">
    <source>
        <dbReference type="Proteomes" id="UP000295302"/>
    </source>
</evidence>
<reference evidence="4 5" key="1">
    <citation type="submission" date="2019-03" db="EMBL/GenBank/DDBJ databases">
        <title>Draft genome sequences of novel Actinobacteria.</title>
        <authorList>
            <person name="Sahin N."/>
            <person name="Ay H."/>
            <person name="Saygin H."/>
        </authorList>
    </citation>
    <scope>NUCLEOTIDE SEQUENCE [LARGE SCALE GENOMIC DNA]</scope>
    <source>
        <strain evidence="4 5">CH32</strain>
    </source>
</reference>
<dbReference type="EMBL" id="SMKQ01000030">
    <property type="protein sequence ID" value="TDD49737.1"/>
    <property type="molecule type" value="Genomic_DNA"/>
</dbReference>
<dbReference type="InterPro" id="IPR036291">
    <property type="entry name" value="NAD(P)-bd_dom_sf"/>
</dbReference>
<protein>
    <recommendedName>
        <fullName evidence="3">Probable oxidoreductase</fullName>
    </recommendedName>
</protein>
<accession>A0A4V2YM98</accession>
<comment type="caution">
    <text evidence="4">The sequence shown here is derived from an EMBL/GenBank/DDBJ whole genome shotgun (WGS) entry which is preliminary data.</text>
</comment>
<dbReference type="PRINTS" id="PR00081">
    <property type="entry name" value="GDHRDH"/>
</dbReference>
<gene>
    <name evidence="4" type="ORF">E1286_13455</name>
</gene>